<proteinExistence type="predicted"/>
<dbReference type="EMBL" id="LAZR01031643">
    <property type="protein sequence ID" value="KKL53142.1"/>
    <property type="molecule type" value="Genomic_DNA"/>
</dbReference>
<dbReference type="AlphaFoldDB" id="A0A0F9FPZ8"/>
<name>A0A0F9FPZ8_9ZZZZ</name>
<evidence type="ECO:0000313" key="1">
    <source>
        <dbReference type="EMBL" id="KKL53142.1"/>
    </source>
</evidence>
<sequence>MLLREKNRKLMILEKIRSDFEKRAIEYERVSGLQLTSISISRHGDDYIIEGQETYVPPQRLAVNSDL</sequence>
<reference evidence="1" key="1">
    <citation type="journal article" date="2015" name="Nature">
        <title>Complex archaea that bridge the gap between prokaryotes and eukaryotes.</title>
        <authorList>
            <person name="Spang A."/>
            <person name="Saw J.H."/>
            <person name="Jorgensen S.L."/>
            <person name="Zaremba-Niedzwiedzka K."/>
            <person name="Martijn J."/>
            <person name="Lind A.E."/>
            <person name="van Eijk R."/>
            <person name="Schleper C."/>
            <person name="Guy L."/>
            <person name="Ettema T.J."/>
        </authorList>
    </citation>
    <scope>NUCLEOTIDE SEQUENCE</scope>
</reference>
<organism evidence="1">
    <name type="scientific">marine sediment metagenome</name>
    <dbReference type="NCBI Taxonomy" id="412755"/>
    <lineage>
        <taxon>unclassified sequences</taxon>
        <taxon>metagenomes</taxon>
        <taxon>ecological metagenomes</taxon>
    </lineage>
</organism>
<comment type="caution">
    <text evidence="1">The sequence shown here is derived from an EMBL/GenBank/DDBJ whole genome shotgun (WGS) entry which is preliminary data.</text>
</comment>
<protein>
    <submittedName>
        <fullName evidence="1">Uncharacterized protein</fullName>
    </submittedName>
</protein>
<accession>A0A0F9FPZ8</accession>
<gene>
    <name evidence="1" type="ORF">LCGC14_2278370</name>
</gene>